<dbReference type="EMBL" id="JACIDK010000002">
    <property type="protein sequence ID" value="MBB3890675.1"/>
    <property type="molecule type" value="Genomic_DNA"/>
</dbReference>
<dbReference type="CDD" id="cd02440">
    <property type="entry name" value="AdoMet_MTases"/>
    <property type="match status" value="1"/>
</dbReference>
<accession>A0A839ZVZ4</accession>
<keyword evidence="3" id="KW-1185">Reference proteome</keyword>
<organism evidence="2 3">
    <name type="scientific">Phenylobacterium haematophilum</name>
    <dbReference type="NCBI Taxonomy" id="98513"/>
    <lineage>
        <taxon>Bacteria</taxon>
        <taxon>Pseudomonadati</taxon>
        <taxon>Pseudomonadota</taxon>
        <taxon>Alphaproteobacteria</taxon>
        <taxon>Caulobacterales</taxon>
        <taxon>Caulobacteraceae</taxon>
        <taxon>Phenylobacterium</taxon>
    </lineage>
</organism>
<name>A0A839ZVZ4_9CAUL</name>
<evidence type="ECO:0000313" key="3">
    <source>
        <dbReference type="Proteomes" id="UP000530564"/>
    </source>
</evidence>
<dbReference type="PANTHER" id="PTHR43861">
    <property type="entry name" value="TRANS-ACONITATE 2-METHYLTRANSFERASE-RELATED"/>
    <property type="match status" value="1"/>
</dbReference>
<keyword evidence="1" id="KW-0808">Transferase</keyword>
<dbReference type="AlphaFoldDB" id="A0A839ZVZ4"/>
<dbReference type="Proteomes" id="UP000530564">
    <property type="component" value="Unassembled WGS sequence"/>
</dbReference>
<dbReference type="Pfam" id="PF13489">
    <property type="entry name" value="Methyltransf_23"/>
    <property type="match status" value="1"/>
</dbReference>
<dbReference type="Gene3D" id="3.40.50.150">
    <property type="entry name" value="Vaccinia Virus protein VP39"/>
    <property type="match status" value="1"/>
</dbReference>
<dbReference type="GO" id="GO:0032259">
    <property type="term" value="P:methylation"/>
    <property type="evidence" value="ECO:0007669"/>
    <property type="project" value="UniProtKB-KW"/>
</dbReference>
<evidence type="ECO:0000256" key="1">
    <source>
        <dbReference type="ARBA" id="ARBA00022679"/>
    </source>
</evidence>
<sequence length="290" mass="32809">MSLKLVERPEGYYEIEPRPTPDELAAYYRDKYFGATDGRTPYAHGYTAEELEHKLLQPAETELVWGRAPGRMLEVGVGEGFTLDYFLKRGWQAKGLDFTDDGVREFHPHLAEHLMLGDAFALLDEEIAKGEVYDLVICNNVLEHVIDPMGLLQRLRAIVAPGGLLRVAVPNDGSWLQDQIVGRGLADPQFWIAAPDHLNYFNTDTLPRALAAHGWEVVEHLGEFPIDIFLLNPDTGYMRDRSKGRNCHFTRVAFEMGLWRERSLEAVVEFRRGCARAGVGRNQTAYARPV</sequence>
<proteinExistence type="predicted"/>
<gene>
    <name evidence="2" type="ORF">GGQ61_001392</name>
</gene>
<dbReference type="SUPFAM" id="SSF53335">
    <property type="entry name" value="S-adenosyl-L-methionine-dependent methyltransferases"/>
    <property type="match status" value="1"/>
</dbReference>
<dbReference type="InterPro" id="IPR029063">
    <property type="entry name" value="SAM-dependent_MTases_sf"/>
</dbReference>
<dbReference type="RefSeq" id="WP_183770996.1">
    <property type="nucleotide sequence ID" value="NZ_JACIDK010000002.1"/>
</dbReference>
<comment type="caution">
    <text evidence="2">The sequence shown here is derived from an EMBL/GenBank/DDBJ whole genome shotgun (WGS) entry which is preliminary data.</text>
</comment>
<keyword evidence="2" id="KW-0489">Methyltransferase</keyword>
<reference evidence="2 3" key="1">
    <citation type="submission" date="2020-08" db="EMBL/GenBank/DDBJ databases">
        <title>Genomic Encyclopedia of Type Strains, Phase IV (KMG-IV): sequencing the most valuable type-strain genomes for metagenomic binning, comparative biology and taxonomic classification.</title>
        <authorList>
            <person name="Goeker M."/>
        </authorList>
    </citation>
    <scope>NUCLEOTIDE SEQUENCE [LARGE SCALE GENOMIC DNA]</scope>
    <source>
        <strain evidence="2 3">DSM 21793</strain>
    </source>
</reference>
<protein>
    <submittedName>
        <fullName evidence="2">2-polyprenyl-3-methyl-5-hydroxy-6-metoxy-1, 4-benzoquinol methylase</fullName>
    </submittedName>
</protein>
<dbReference type="PANTHER" id="PTHR43861:SF3">
    <property type="entry name" value="PUTATIVE (AFU_ORTHOLOGUE AFUA_2G14390)-RELATED"/>
    <property type="match status" value="1"/>
</dbReference>
<dbReference type="GO" id="GO:0008168">
    <property type="term" value="F:methyltransferase activity"/>
    <property type="evidence" value="ECO:0007669"/>
    <property type="project" value="UniProtKB-KW"/>
</dbReference>
<evidence type="ECO:0000313" key="2">
    <source>
        <dbReference type="EMBL" id="MBB3890675.1"/>
    </source>
</evidence>